<feature type="transmembrane region" description="Helical" evidence="6">
    <location>
        <begin position="52"/>
        <end position="73"/>
    </location>
</feature>
<dbReference type="GO" id="GO:0005886">
    <property type="term" value="C:plasma membrane"/>
    <property type="evidence" value="ECO:0007669"/>
    <property type="project" value="UniProtKB-SubCell"/>
</dbReference>
<keyword evidence="8" id="KW-1185">Reference proteome</keyword>
<dbReference type="InterPro" id="IPR001851">
    <property type="entry name" value="ABC_transp_permease"/>
</dbReference>
<dbReference type="OrthoDB" id="45037at2"/>
<gene>
    <name evidence="7" type="ORF">IO98_15590</name>
</gene>
<dbReference type="Pfam" id="PF02653">
    <property type="entry name" value="BPD_transp_2"/>
    <property type="match status" value="1"/>
</dbReference>
<feature type="transmembrane region" description="Helical" evidence="6">
    <location>
        <begin position="109"/>
        <end position="130"/>
    </location>
</feature>
<dbReference type="AlphaFoldDB" id="A0A084JKA8"/>
<keyword evidence="5 6" id="KW-0472">Membrane</keyword>
<dbReference type="EMBL" id="JPME01000018">
    <property type="protein sequence ID" value="KEZ89392.1"/>
    <property type="molecule type" value="Genomic_DNA"/>
</dbReference>
<evidence type="ECO:0000313" key="8">
    <source>
        <dbReference type="Proteomes" id="UP000028525"/>
    </source>
</evidence>
<evidence type="ECO:0000256" key="4">
    <source>
        <dbReference type="ARBA" id="ARBA00022989"/>
    </source>
</evidence>
<feature type="transmembrane region" description="Helical" evidence="6">
    <location>
        <begin position="189"/>
        <end position="207"/>
    </location>
</feature>
<evidence type="ECO:0000313" key="7">
    <source>
        <dbReference type="EMBL" id="KEZ89392.1"/>
    </source>
</evidence>
<feature type="transmembrane region" description="Helical" evidence="6">
    <location>
        <begin position="12"/>
        <end position="32"/>
    </location>
</feature>
<evidence type="ECO:0000256" key="3">
    <source>
        <dbReference type="ARBA" id="ARBA00022692"/>
    </source>
</evidence>
<keyword evidence="3 6" id="KW-0812">Transmembrane</keyword>
<comment type="caution">
    <text evidence="7">The sequence shown here is derived from an EMBL/GenBank/DDBJ whole genome shotgun (WGS) entry which is preliminary data.</text>
</comment>
<evidence type="ECO:0000256" key="2">
    <source>
        <dbReference type="ARBA" id="ARBA00022475"/>
    </source>
</evidence>
<evidence type="ECO:0000256" key="1">
    <source>
        <dbReference type="ARBA" id="ARBA00004651"/>
    </source>
</evidence>
<proteinExistence type="predicted"/>
<comment type="subcellular location">
    <subcellularLocation>
        <location evidence="1">Cell membrane</location>
        <topology evidence="1">Multi-pass membrane protein</topology>
    </subcellularLocation>
</comment>
<keyword evidence="2" id="KW-1003">Cell membrane</keyword>
<dbReference type="Proteomes" id="UP000028525">
    <property type="component" value="Unassembled WGS sequence"/>
</dbReference>
<protein>
    <submittedName>
        <fullName evidence="7">ABC transporter permease</fullName>
    </submittedName>
</protein>
<dbReference type="GO" id="GO:0022857">
    <property type="term" value="F:transmembrane transporter activity"/>
    <property type="evidence" value="ECO:0007669"/>
    <property type="project" value="InterPro"/>
</dbReference>
<organism evidence="7 8">
    <name type="scientific">Lacrimispora celerecrescens</name>
    <dbReference type="NCBI Taxonomy" id="29354"/>
    <lineage>
        <taxon>Bacteria</taxon>
        <taxon>Bacillati</taxon>
        <taxon>Bacillota</taxon>
        <taxon>Clostridia</taxon>
        <taxon>Lachnospirales</taxon>
        <taxon>Lachnospiraceae</taxon>
        <taxon>Lacrimispora</taxon>
    </lineage>
</organism>
<dbReference type="RefSeq" id="WP_038282559.1">
    <property type="nucleotide sequence ID" value="NZ_JPME01000018.1"/>
</dbReference>
<reference evidence="7 8" key="1">
    <citation type="submission" date="2014-07" db="EMBL/GenBank/DDBJ databases">
        <title>Draft genome of Clostridium celerecrescens 152B isolated from sediments associated with methane hydrate from Krishna Godavari basin.</title>
        <authorList>
            <person name="Honkalas V.S."/>
            <person name="Dabir A.P."/>
            <person name="Arora P."/>
            <person name="Dhakephalkar P.K."/>
        </authorList>
    </citation>
    <scope>NUCLEOTIDE SEQUENCE [LARGE SCALE GENOMIC DNA]</scope>
    <source>
        <strain evidence="7 8">152B</strain>
    </source>
</reference>
<feature type="transmembrane region" description="Helical" evidence="6">
    <location>
        <begin position="85"/>
        <end position="103"/>
    </location>
</feature>
<name>A0A084JKA8_9FIRM</name>
<sequence>MNHMKKWKAIEVTEIAFLSIAMAAILILLSGADPLTAGRMFFNGIFGNASGFGEVFVKATPLILTGLGCSVAFRTGFFNIGAEGQFYIGALASAWVALNATGVPGVFRIILAIGCGFLFGGLWALIAAILKAKLGISEIICTIMLNYISMNLLGIAVRTFLMDPAGSIPQSEKIDASVTLLRFLKPTRVHTGIFIALGAVFFVWFLMEKTTSGYEFKAVGFNKRAAACSGISVVKNIILSAVLSGGLAGIAGAVEVLGVQKKLLEGISGGCGYTAILITLLAFNHPGGVLLVSVLFAALEVGANSMQRQMGVPSAIVDFLIGFIVLLILGRELLTGKMRAKEGK</sequence>
<dbReference type="CDD" id="cd06580">
    <property type="entry name" value="TM_PBP1_transp_TpRbsC_like"/>
    <property type="match status" value="1"/>
</dbReference>
<keyword evidence="4 6" id="KW-1133">Transmembrane helix</keyword>
<dbReference type="PANTHER" id="PTHR47089:SF1">
    <property type="entry name" value="GUANOSINE ABC TRANSPORTER PERMEASE PROTEIN NUPP"/>
    <property type="match status" value="1"/>
</dbReference>
<dbReference type="PANTHER" id="PTHR47089">
    <property type="entry name" value="ABC TRANSPORTER, PERMEASE PROTEIN"/>
    <property type="match status" value="1"/>
</dbReference>
<evidence type="ECO:0000256" key="5">
    <source>
        <dbReference type="ARBA" id="ARBA00023136"/>
    </source>
</evidence>
<feature type="transmembrane region" description="Helical" evidence="6">
    <location>
        <begin position="237"/>
        <end position="259"/>
    </location>
</feature>
<evidence type="ECO:0000256" key="6">
    <source>
        <dbReference type="SAM" id="Phobius"/>
    </source>
</evidence>
<feature type="transmembrane region" description="Helical" evidence="6">
    <location>
        <begin position="310"/>
        <end position="329"/>
    </location>
</feature>
<accession>A0A084JKA8</accession>
<dbReference type="STRING" id="29354.IO98_15590"/>
<feature type="transmembrane region" description="Helical" evidence="6">
    <location>
        <begin position="271"/>
        <end position="298"/>
    </location>
</feature>